<dbReference type="PANTHER" id="PTHR11017:SF412">
    <property type="entry name" value="DISEASE RESISTANCE PROTEIN (TIR-NBS-LRR CLASS)"/>
    <property type="match status" value="1"/>
</dbReference>
<dbReference type="GeneID" id="106304263"/>
<dbReference type="EnsemblPlants" id="Bo7g071300.1">
    <property type="protein sequence ID" value="Bo7g071300.1"/>
    <property type="gene ID" value="Bo7g071300"/>
</dbReference>
<dbReference type="Proteomes" id="UP000032141">
    <property type="component" value="Chromosome C7"/>
</dbReference>
<dbReference type="InterPro" id="IPR044974">
    <property type="entry name" value="Disease_R_plants"/>
</dbReference>
<dbReference type="OMA" id="CIDSEPI"/>
<evidence type="ECO:0000259" key="1">
    <source>
        <dbReference type="Pfam" id="PF00931"/>
    </source>
</evidence>
<evidence type="ECO:0000313" key="3">
    <source>
        <dbReference type="Proteomes" id="UP000032141"/>
    </source>
</evidence>
<dbReference type="InterPro" id="IPR027417">
    <property type="entry name" value="P-loop_NTPase"/>
</dbReference>
<dbReference type="RefSeq" id="XP_013596127.1">
    <property type="nucleotide sequence ID" value="XM_013740673.1"/>
</dbReference>
<dbReference type="KEGG" id="boe:106304263"/>
<dbReference type="GO" id="GO:0006952">
    <property type="term" value="P:defense response"/>
    <property type="evidence" value="ECO:0007669"/>
    <property type="project" value="InterPro"/>
</dbReference>
<dbReference type="Gramene" id="Bo7g071300.1">
    <property type="protein sequence ID" value="Bo7g071300.1"/>
    <property type="gene ID" value="Bo7g071300"/>
</dbReference>
<reference evidence="2" key="2">
    <citation type="submission" date="2015-03" db="UniProtKB">
        <authorList>
            <consortium name="EnsemblPlants"/>
        </authorList>
    </citation>
    <scope>IDENTIFICATION</scope>
</reference>
<dbReference type="PRINTS" id="PR00364">
    <property type="entry name" value="DISEASERSIST"/>
</dbReference>
<dbReference type="Pfam" id="PF00931">
    <property type="entry name" value="NB-ARC"/>
    <property type="match status" value="1"/>
</dbReference>
<evidence type="ECO:0000313" key="2">
    <source>
        <dbReference type="EnsemblPlants" id="Bo7g071300.1"/>
    </source>
</evidence>
<dbReference type="SUPFAM" id="SSF52540">
    <property type="entry name" value="P-loop containing nucleoside triphosphate hydrolases"/>
    <property type="match status" value="1"/>
</dbReference>
<dbReference type="InterPro" id="IPR035897">
    <property type="entry name" value="Toll_tir_struct_dom_sf"/>
</dbReference>
<dbReference type="OrthoDB" id="1059607at2759"/>
<protein>
    <recommendedName>
        <fullName evidence="1">NB-ARC domain-containing protein</fullName>
    </recommendedName>
</protein>
<name>A0A0D3D967_BRAOL</name>
<dbReference type="AlphaFoldDB" id="A0A0D3D967"/>
<dbReference type="InterPro" id="IPR002182">
    <property type="entry name" value="NB-ARC"/>
</dbReference>
<reference evidence="2 3" key="1">
    <citation type="journal article" date="2014" name="Genome Biol.">
        <title>Transcriptome and methylome profiling reveals relics of genome dominance in the mesopolyploid Brassica oleracea.</title>
        <authorList>
            <person name="Parkin I.A."/>
            <person name="Koh C."/>
            <person name="Tang H."/>
            <person name="Robinson S.J."/>
            <person name="Kagale S."/>
            <person name="Clarke W.E."/>
            <person name="Town C.D."/>
            <person name="Nixon J."/>
            <person name="Krishnakumar V."/>
            <person name="Bidwell S.L."/>
            <person name="Denoeud F."/>
            <person name="Belcram H."/>
            <person name="Links M.G."/>
            <person name="Just J."/>
            <person name="Clarke C."/>
            <person name="Bender T."/>
            <person name="Huebert T."/>
            <person name="Mason A.S."/>
            <person name="Pires J.C."/>
            <person name="Barker G."/>
            <person name="Moore J."/>
            <person name="Walley P.G."/>
            <person name="Manoli S."/>
            <person name="Batley J."/>
            <person name="Edwards D."/>
            <person name="Nelson M.N."/>
            <person name="Wang X."/>
            <person name="Paterson A.H."/>
            <person name="King G."/>
            <person name="Bancroft I."/>
            <person name="Chalhoub B."/>
            <person name="Sharpe A.G."/>
        </authorList>
    </citation>
    <scope>NUCLEOTIDE SEQUENCE</scope>
    <source>
        <strain evidence="2 3">cv. TO1000</strain>
    </source>
</reference>
<feature type="domain" description="NB-ARC" evidence="1">
    <location>
        <begin position="157"/>
        <end position="313"/>
    </location>
</feature>
<dbReference type="STRING" id="109376.A0A0D3D967"/>
<accession>A0A0D3D967</accession>
<organism evidence="2 3">
    <name type="scientific">Brassica oleracea var. oleracea</name>
    <dbReference type="NCBI Taxonomy" id="109376"/>
    <lineage>
        <taxon>Eukaryota</taxon>
        <taxon>Viridiplantae</taxon>
        <taxon>Streptophyta</taxon>
        <taxon>Embryophyta</taxon>
        <taxon>Tracheophyta</taxon>
        <taxon>Spermatophyta</taxon>
        <taxon>Magnoliopsida</taxon>
        <taxon>eudicotyledons</taxon>
        <taxon>Gunneridae</taxon>
        <taxon>Pentapetalae</taxon>
        <taxon>rosids</taxon>
        <taxon>malvids</taxon>
        <taxon>Brassicales</taxon>
        <taxon>Brassicaceae</taxon>
        <taxon>Brassiceae</taxon>
        <taxon>Brassica</taxon>
    </lineage>
</organism>
<proteinExistence type="predicted"/>
<sequence>MDTDVNNNNDKANHCVYISFDNNDQSISSFINYLKATFNHHGIYQLDDQSDRLADRIKILVVVFSKEDTFSAPENLVNQLPKKDLVVVPVLYKVTILSARQNAMLDQVLLDSSAVLPGHIYNEERSEYEFTKEIARDVCEKLYPTAEIGIHRRQKEIENLLCKQPWGVRTLGIFGKPGIGKTTLAIALFRHMSGGYDASCLIKDFDTKYNGKRLDPLDPDYLSEIPMEEFDQNCIDSEPINRKKRVLIALDDVRNAPDAKSFLGGFDKFGPGSLIIITSQNEQILKECQVSVFYELKGLNDEEALELFTRCAFGNIVIEEDPLDLSKNEIKSKTMVEMVSTLPDVCEVLIAENKCIRLIPYEEYNEAKENKEFQSDNDAVSATRDTDIITLTTSDLCSKSYPQKNLRSRIYKRFSKSLPRNLRLYRLDYNSMIRSLSEHLQKHHNDILQGVASQLQKLSQSFLNSRDHDLLEQNLQRLFTLSGGCDRIKRFLDLLRKNRELNRKGRRELEIKLNRD</sequence>
<dbReference type="GO" id="GO:0043531">
    <property type="term" value="F:ADP binding"/>
    <property type="evidence" value="ECO:0007669"/>
    <property type="project" value="InterPro"/>
</dbReference>
<dbReference type="HOGENOM" id="CLU_040363_0_0_1"/>
<dbReference type="PANTHER" id="PTHR11017">
    <property type="entry name" value="LEUCINE-RICH REPEAT-CONTAINING PROTEIN"/>
    <property type="match status" value="1"/>
</dbReference>
<dbReference type="Gene3D" id="3.40.50.300">
    <property type="entry name" value="P-loop containing nucleotide triphosphate hydrolases"/>
    <property type="match status" value="1"/>
</dbReference>
<keyword evidence="3" id="KW-1185">Reference proteome</keyword>
<dbReference type="Gene3D" id="3.40.50.10140">
    <property type="entry name" value="Toll/interleukin-1 receptor homology (TIR) domain"/>
    <property type="match status" value="1"/>
</dbReference>